<dbReference type="Gene3D" id="1.10.260.80">
    <property type="match status" value="1"/>
</dbReference>
<evidence type="ECO:0000313" key="2">
    <source>
        <dbReference type="Proteomes" id="UP000031672"/>
    </source>
</evidence>
<dbReference type="SUPFAM" id="SSF56784">
    <property type="entry name" value="HAD-like"/>
    <property type="match status" value="1"/>
</dbReference>
<keyword evidence="2" id="KW-1185">Reference proteome</keyword>
<name>A0A0C2NIL5_9VIBR</name>
<dbReference type="InterPro" id="IPR036412">
    <property type="entry name" value="HAD-like_sf"/>
</dbReference>
<dbReference type="SFLD" id="SFLDS00003">
    <property type="entry name" value="Haloacid_Dehalogenase"/>
    <property type="match status" value="1"/>
</dbReference>
<evidence type="ECO:0000313" key="1">
    <source>
        <dbReference type="EMBL" id="KII76185.1"/>
    </source>
</evidence>
<dbReference type="NCBIfam" id="TIGR01549">
    <property type="entry name" value="HAD-SF-IA-v1"/>
    <property type="match status" value="1"/>
</dbReference>
<dbReference type="EMBL" id="JTKH01000024">
    <property type="protein sequence ID" value="KII76185.1"/>
    <property type="molecule type" value="Genomic_DNA"/>
</dbReference>
<dbReference type="InterPro" id="IPR023214">
    <property type="entry name" value="HAD_sf"/>
</dbReference>
<proteinExistence type="predicted"/>
<dbReference type="InterPro" id="IPR006439">
    <property type="entry name" value="HAD-SF_hydro_IA"/>
</dbReference>
<dbReference type="Pfam" id="PF13419">
    <property type="entry name" value="HAD_2"/>
    <property type="match status" value="1"/>
</dbReference>
<comment type="caution">
    <text evidence="1">The sequence shown here is derived from an EMBL/GenBank/DDBJ whole genome shotgun (WGS) entry which is preliminary data.</text>
</comment>
<dbReference type="NCBIfam" id="TIGR01509">
    <property type="entry name" value="HAD-SF-IA-v3"/>
    <property type="match status" value="1"/>
</dbReference>
<sequence>MDNRPIIPFEPKQLRAIVFDLDNTLVSSKMDFEWLRTQIGCPPSLDVLHYSNTIACPTQRASIQQKILDHEVEDAQASYTMPGCTALLKYIESQALHTAIITRNCLQAAQAKVDHNQLGITRIISREHYPPKPSPDALIALAKEWQIAPEALLYVGDYLYDIEAATNANMPSCLVTHGKNSPFVQQASIVVNHLHDLIGLLERT</sequence>
<reference evidence="1 2" key="1">
    <citation type="submission" date="2014-11" db="EMBL/GenBank/DDBJ databases">
        <title>Draft Genome Sequence of Vibrio piscirenalis strains CECT 8603T and CECT 8604, two marine Gammaproteobacterium isolated from cultured gilthead sea bream (Sparus aurata).</title>
        <authorList>
            <person name="Arahal D.R."/>
            <person name="Rodrigo-Torres L."/>
            <person name="Lucena T."/>
            <person name="Pujalte M.J."/>
        </authorList>
    </citation>
    <scope>NUCLEOTIDE SEQUENCE [LARGE SCALE GENOMIC DNA]</scope>
    <source>
        <strain evidence="1 2">DCR 1-4-2</strain>
    </source>
</reference>
<dbReference type="SFLD" id="SFLDG01129">
    <property type="entry name" value="C1.5:_HAD__Beta-PGM__Phosphata"/>
    <property type="match status" value="1"/>
</dbReference>
<accession>A0A0C2NIL5</accession>
<dbReference type="AlphaFoldDB" id="A0A0C2NIL5"/>
<dbReference type="STRING" id="1461322.OJ16_15340"/>
<protein>
    <submittedName>
        <fullName evidence="1">Phosphatase</fullName>
    </submittedName>
</protein>
<organism evidence="1 2">
    <name type="scientific">Vibrio renipiscarius</name>
    <dbReference type="NCBI Taxonomy" id="1461322"/>
    <lineage>
        <taxon>Bacteria</taxon>
        <taxon>Pseudomonadati</taxon>
        <taxon>Pseudomonadota</taxon>
        <taxon>Gammaproteobacteria</taxon>
        <taxon>Vibrionales</taxon>
        <taxon>Vibrionaceae</taxon>
        <taxon>Vibrio</taxon>
    </lineage>
</organism>
<dbReference type="RefSeq" id="WP_040992122.1">
    <property type="nucleotide sequence ID" value="NZ_JTKH01000024.1"/>
</dbReference>
<dbReference type="InterPro" id="IPR041492">
    <property type="entry name" value="HAD_2"/>
</dbReference>
<dbReference type="PANTHER" id="PTHR43885">
    <property type="entry name" value="HALOACID DEHALOGENASE-LIKE HYDROLASE"/>
    <property type="match status" value="1"/>
</dbReference>
<dbReference type="Proteomes" id="UP000031672">
    <property type="component" value="Unassembled WGS sequence"/>
</dbReference>
<dbReference type="Gene3D" id="3.40.50.1000">
    <property type="entry name" value="HAD superfamily/HAD-like"/>
    <property type="match status" value="1"/>
</dbReference>
<gene>
    <name evidence="1" type="ORF">OJ16_15340</name>
</gene>
<dbReference type="OrthoDB" id="5623813at2"/>
<accession>A0A0C2K8F0</accession>
<dbReference type="PANTHER" id="PTHR43885:SF1">
    <property type="entry name" value="SUPERFAMILY HYDROLASE, PUTATIVE (AFU_ORTHOLOGUE AFUA_4G13290)-RELATED"/>
    <property type="match status" value="1"/>
</dbReference>